<sequence length="87" mass="9723">MHEPIYGFYRHGLAPEPLTPENSEKFDVATVSAQALGPLGTLSLFWARAIYRVNNKARGQCHAFHCWLHSGVRSLDKGGRKSYSSAY</sequence>
<evidence type="ECO:0000313" key="1">
    <source>
        <dbReference type="EMBL" id="CRL18573.1"/>
    </source>
</evidence>
<protein>
    <submittedName>
        <fullName evidence="1">Str. FM013</fullName>
    </submittedName>
</protein>
<dbReference type="AlphaFoldDB" id="A0A0G4NWT7"/>
<dbReference type="Proteomes" id="UP000053732">
    <property type="component" value="Unassembled WGS sequence"/>
</dbReference>
<organism evidence="1 2">
    <name type="scientific">Penicillium camemberti (strain FM 013)</name>
    <dbReference type="NCBI Taxonomy" id="1429867"/>
    <lineage>
        <taxon>Eukaryota</taxon>
        <taxon>Fungi</taxon>
        <taxon>Dikarya</taxon>
        <taxon>Ascomycota</taxon>
        <taxon>Pezizomycotina</taxon>
        <taxon>Eurotiomycetes</taxon>
        <taxon>Eurotiomycetidae</taxon>
        <taxon>Eurotiales</taxon>
        <taxon>Aspergillaceae</taxon>
        <taxon>Penicillium</taxon>
    </lineage>
</organism>
<proteinExistence type="predicted"/>
<accession>A0A0G4NWT7</accession>
<gene>
    <name evidence="1" type="ORF">PCAMFM013_S002g000443</name>
</gene>
<name>A0A0G4NWT7_PENC3</name>
<reference evidence="1 2" key="1">
    <citation type="journal article" date="2014" name="Nat. Commun.">
        <title>Multiple recent horizontal transfers of a large genomic region in cheese making fungi.</title>
        <authorList>
            <person name="Cheeseman K."/>
            <person name="Ropars J."/>
            <person name="Renault P."/>
            <person name="Dupont J."/>
            <person name="Gouzy J."/>
            <person name="Branca A."/>
            <person name="Abraham A.L."/>
            <person name="Ceppi M."/>
            <person name="Conseiller E."/>
            <person name="Debuchy R."/>
            <person name="Malagnac F."/>
            <person name="Goarin A."/>
            <person name="Silar P."/>
            <person name="Lacoste S."/>
            <person name="Sallet E."/>
            <person name="Bensimon A."/>
            <person name="Giraud T."/>
            <person name="Brygoo Y."/>
        </authorList>
    </citation>
    <scope>NUCLEOTIDE SEQUENCE [LARGE SCALE GENOMIC DNA]</scope>
    <source>
        <strain evidence="2">FM 013</strain>
    </source>
</reference>
<dbReference type="EMBL" id="HG793135">
    <property type="protein sequence ID" value="CRL18573.1"/>
    <property type="molecule type" value="Genomic_DNA"/>
</dbReference>
<evidence type="ECO:0000313" key="2">
    <source>
        <dbReference type="Proteomes" id="UP000053732"/>
    </source>
</evidence>
<keyword evidence="2" id="KW-1185">Reference proteome</keyword>